<dbReference type="InterPro" id="IPR008991">
    <property type="entry name" value="Translation_prot_SH3-like_sf"/>
</dbReference>
<comment type="similarity">
    <text evidence="1">Belongs to the universal ribosomal protein uL24 family.</text>
</comment>
<dbReference type="NCBIfam" id="TIGR01079">
    <property type="entry name" value="rplX_bact"/>
    <property type="match status" value="1"/>
</dbReference>
<evidence type="ECO:0000256" key="4">
    <source>
        <dbReference type="ARBA" id="ARBA00035206"/>
    </source>
</evidence>
<organism evidence="7 8">
    <name type="scientific">Fraserbacteria sp. (strain RBG_16_55_9)</name>
    <dbReference type="NCBI Taxonomy" id="1817864"/>
    <lineage>
        <taxon>Bacteria</taxon>
        <taxon>Candidatus Fraseribacteriota</taxon>
    </lineage>
</organism>
<dbReference type="GO" id="GO:0003735">
    <property type="term" value="F:structural constituent of ribosome"/>
    <property type="evidence" value="ECO:0007669"/>
    <property type="project" value="InterPro"/>
</dbReference>
<evidence type="ECO:0000256" key="5">
    <source>
        <dbReference type="ARBA" id="ARBA00035478"/>
    </source>
</evidence>
<feature type="domain" description="Large ribosomal subunit protein uL24 C-terminal" evidence="6">
    <location>
        <begin position="1"/>
        <end position="64"/>
    </location>
</feature>
<dbReference type="CDD" id="cd06089">
    <property type="entry name" value="KOW_RPL26"/>
    <property type="match status" value="1"/>
</dbReference>
<dbReference type="GO" id="GO:0006412">
    <property type="term" value="P:translation"/>
    <property type="evidence" value="ECO:0007669"/>
    <property type="project" value="InterPro"/>
</dbReference>
<dbReference type="GO" id="GO:0005840">
    <property type="term" value="C:ribosome"/>
    <property type="evidence" value="ECO:0007669"/>
    <property type="project" value="UniProtKB-KW"/>
</dbReference>
<gene>
    <name evidence="7" type="ORF">A2Z21_08550</name>
</gene>
<dbReference type="Gene3D" id="2.30.30.30">
    <property type="match status" value="1"/>
</dbReference>
<dbReference type="STRING" id="1817864.A2Z21_08550"/>
<dbReference type="EMBL" id="MFGX01000122">
    <property type="protein sequence ID" value="OGF53002.1"/>
    <property type="molecule type" value="Genomic_DNA"/>
</dbReference>
<name>A0A1F5UP97_FRAXR</name>
<dbReference type="InterPro" id="IPR014722">
    <property type="entry name" value="Rib_uL2_dom2"/>
</dbReference>
<dbReference type="InterPro" id="IPR003256">
    <property type="entry name" value="Ribosomal_uL24"/>
</dbReference>
<keyword evidence="2 7" id="KW-0689">Ribosomal protein</keyword>
<dbReference type="AlphaFoldDB" id="A0A1F5UP97"/>
<keyword evidence="3" id="KW-0687">Ribonucleoprotein</keyword>
<evidence type="ECO:0000259" key="6">
    <source>
        <dbReference type="Pfam" id="PF17136"/>
    </source>
</evidence>
<dbReference type="GO" id="GO:1990904">
    <property type="term" value="C:ribonucleoprotein complex"/>
    <property type="evidence" value="ECO:0007669"/>
    <property type="project" value="UniProtKB-KW"/>
</dbReference>
<accession>A0A1F5UP97</accession>
<proteinExistence type="inferred from homology"/>
<comment type="caution">
    <text evidence="7">The sequence shown here is derived from an EMBL/GenBank/DDBJ whole genome shotgun (WGS) entry which is preliminary data.</text>
</comment>
<protein>
    <recommendedName>
        <fullName evidence="4">Large ribosomal subunit protein uL24</fullName>
    </recommendedName>
    <alternativeName>
        <fullName evidence="5">50S ribosomal protein L24</fullName>
    </alternativeName>
</protein>
<dbReference type="Pfam" id="PF17136">
    <property type="entry name" value="ribosomal_L24"/>
    <property type="match status" value="1"/>
</dbReference>
<evidence type="ECO:0000256" key="1">
    <source>
        <dbReference type="ARBA" id="ARBA00010618"/>
    </source>
</evidence>
<dbReference type="GO" id="GO:0003723">
    <property type="term" value="F:RNA binding"/>
    <property type="evidence" value="ECO:0007669"/>
    <property type="project" value="InterPro"/>
</dbReference>
<sequence>MNIITRHQRPTARQREGGIIEREGTIHLSNILVVCPACDRPTRIGFQVSETGEKMRVCKQCQETFE</sequence>
<evidence type="ECO:0000256" key="3">
    <source>
        <dbReference type="ARBA" id="ARBA00023274"/>
    </source>
</evidence>
<dbReference type="Proteomes" id="UP000179157">
    <property type="component" value="Unassembled WGS sequence"/>
</dbReference>
<dbReference type="InterPro" id="IPR057264">
    <property type="entry name" value="Ribosomal_uL24_C"/>
</dbReference>
<dbReference type="InterPro" id="IPR041988">
    <property type="entry name" value="Ribosomal_uL24_KOW"/>
</dbReference>
<dbReference type="SUPFAM" id="SSF50104">
    <property type="entry name" value="Translation proteins SH3-like domain"/>
    <property type="match status" value="1"/>
</dbReference>
<evidence type="ECO:0000313" key="8">
    <source>
        <dbReference type="Proteomes" id="UP000179157"/>
    </source>
</evidence>
<dbReference type="PANTHER" id="PTHR12903">
    <property type="entry name" value="MITOCHONDRIAL RIBOSOMAL PROTEIN L24"/>
    <property type="match status" value="1"/>
</dbReference>
<reference evidence="7 8" key="1">
    <citation type="journal article" date="2016" name="Nat. Commun.">
        <title>Thousands of microbial genomes shed light on interconnected biogeochemical processes in an aquifer system.</title>
        <authorList>
            <person name="Anantharaman K."/>
            <person name="Brown C.T."/>
            <person name="Hug L.A."/>
            <person name="Sharon I."/>
            <person name="Castelle C.J."/>
            <person name="Probst A.J."/>
            <person name="Thomas B.C."/>
            <person name="Singh A."/>
            <person name="Wilkins M.J."/>
            <person name="Karaoz U."/>
            <person name="Brodie E.L."/>
            <person name="Williams K.H."/>
            <person name="Hubbard S.S."/>
            <person name="Banfield J.F."/>
        </authorList>
    </citation>
    <scope>NUCLEOTIDE SEQUENCE [LARGE SCALE GENOMIC DNA]</scope>
    <source>
        <strain evidence="8">RBG_16_55_9</strain>
    </source>
</reference>
<evidence type="ECO:0000256" key="2">
    <source>
        <dbReference type="ARBA" id="ARBA00022980"/>
    </source>
</evidence>
<evidence type="ECO:0000313" key="7">
    <source>
        <dbReference type="EMBL" id="OGF53002.1"/>
    </source>
</evidence>